<evidence type="ECO:0000313" key="4">
    <source>
        <dbReference type="Proteomes" id="UP000298138"/>
    </source>
</evidence>
<keyword evidence="2" id="KW-0732">Signal</keyword>
<reference evidence="3 4" key="1">
    <citation type="submission" date="2019-04" db="EMBL/GenBank/DDBJ databases">
        <title>Comparative genomics and transcriptomics to analyze fruiting body development in filamentous ascomycetes.</title>
        <authorList>
            <consortium name="DOE Joint Genome Institute"/>
            <person name="Lutkenhaus R."/>
            <person name="Traeger S."/>
            <person name="Breuer J."/>
            <person name="Kuo A."/>
            <person name="Lipzen A."/>
            <person name="Pangilinan J."/>
            <person name="Dilworth D."/>
            <person name="Sandor L."/>
            <person name="Poggeler S."/>
            <person name="Barry K."/>
            <person name="Grigoriev I.V."/>
            <person name="Nowrousian M."/>
        </authorList>
    </citation>
    <scope>NUCLEOTIDE SEQUENCE [LARGE SCALE GENOMIC DNA]</scope>
    <source>
        <strain evidence="3 4">CBS 389.68</strain>
    </source>
</reference>
<accession>A0A4S2MW15</accession>
<proteinExistence type="predicted"/>
<feature type="signal peptide" evidence="2">
    <location>
        <begin position="1"/>
        <end position="21"/>
    </location>
</feature>
<feature type="chain" id="PRO_5020214799" evidence="2">
    <location>
        <begin position="22"/>
        <end position="578"/>
    </location>
</feature>
<feature type="region of interest" description="Disordered" evidence="1">
    <location>
        <begin position="509"/>
        <end position="578"/>
    </location>
</feature>
<gene>
    <name evidence="3" type="ORF">EX30DRAFT_372049</name>
</gene>
<evidence type="ECO:0000313" key="3">
    <source>
        <dbReference type="EMBL" id="TGZ80716.1"/>
    </source>
</evidence>
<dbReference type="Proteomes" id="UP000298138">
    <property type="component" value="Unassembled WGS sequence"/>
</dbReference>
<feature type="compositionally biased region" description="Polar residues" evidence="1">
    <location>
        <begin position="549"/>
        <end position="564"/>
    </location>
</feature>
<feature type="compositionally biased region" description="Polar residues" evidence="1">
    <location>
        <begin position="513"/>
        <end position="527"/>
    </location>
</feature>
<name>A0A4S2MW15_9PEZI</name>
<keyword evidence="4" id="KW-1185">Reference proteome</keyword>
<evidence type="ECO:0000256" key="1">
    <source>
        <dbReference type="SAM" id="MobiDB-lite"/>
    </source>
</evidence>
<organism evidence="3 4">
    <name type="scientific">Ascodesmis nigricans</name>
    <dbReference type="NCBI Taxonomy" id="341454"/>
    <lineage>
        <taxon>Eukaryota</taxon>
        <taxon>Fungi</taxon>
        <taxon>Dikarya</taxon>
        <taxon>Ascomycota</taxon>
        <taxon>Pezizomycotina</taxon>
        <taxon>Pezizomycetes</taxon>
        <taxon>Pezizales</taxon>
        <taxon>Ascodesmidaceae</taxon>
        <taxon>Ascodesmis</taxon>
    </lineage>
</organism>
<dbReference type="EMBL" id="ML220123">
    <property type="protein sequence ID" value="TGZ80716.1"/>
    <property type="molecule type" value="Genomic_DNA"/>
</dbReference>
<feature type="compositionally biased region" description="Low complexity" evidence="1">
    <location>
        <begin position="29"/>
        <end position="63"/>
    </location>
</feature>
<dbReference type="AlphaFoldDB" id="A0A4S2MW15"/>
<sequence length="578" mass="64223">MQLSRRHLFVLVILFMDVGLGQPTEKPPKISIESSSASRRGSMASLTGGGSPRLSSTSPSSPGDQNKWRLVDQDTCGTFLELYGFDEHVRVTADESLIMIKTAGELLRAVINTPKQEWIPLQQSSEQVDERIKSIHSFASISEHLVPTASQQTVSMGIRSQPSSIPKVASGTPPIKFATGPESSGPLRGSKPLDTERDGKRQHTLLVGIRALSFLLFGFDPDMKQQKLVATALEVVYAKRSTPNLKVPTPQSVKIVCGEEHILDDKKLHRYTDPSISISLFRRGQHSPCEDPNISALAHNTLGFPYGASLPLDKDASFEVIYLCGNSGAAKLYPKQFSYRKMANDIEDPMEFEQWMSRKLVPGLRKLGIRSVSKFMLHRILAHEFMHMCNYDSKCNWLAPGNEHSARYTTDIEDGYSWDNCVMWGRRATAQVTNDMQHRPCDNADSHAMFLLGAYLLKYMSDKDEQSKLDRITLRFFDPQGMLVEQPSIMEGKGTDAYYLQKLFEKLNDKDNLQPSNPSGRQPTVLTPQIPKKEGSSSSRNNGEGVKPSSLTLNKQGSNNSLNKGSGAEKGMNSPLKQ</sequence>
<dbReference type="InParanoid" id="A0A4S2MW15"/>
<feature type="region of interest" description="Disordered" evidence="1">
    <location>
        <begin position="161"/>
        <end position="199"/>
    </location>
</feature>
<protein>
    <submittedName>
        <fullName evidence="3">Uncharacterized protein</fullName>
    </submittedName>
</protein>
<feature type="region of interest" description="Disordered" evidence="1">
    <location>
        <begin position="25"/>
        <end position="67"/>
    </location>
</feature>
<evidence type="ECO:0000256" key="2">
    <source>
        <dbReference type="SAM" id="SignalP"/>
    </source>
</evidence>